<dbReference type="AlphaFoldDB" id="A0AAX4P5V9"/>
<evidence type="ECO:0000256" key="3">
    <source>
        <dbReference type="SAM" id="MobiDB-lite"/>
    </source>
</evidence>
<gene>
    <name evidence="5" type="ORF">HKI87_03g25440</name>
</gene>
<dbReference type="GO" id="GO:0000159">
    <property type="term" value="C:protein phosphatase type 2A complex"/>
    <property type="evidence" value="ECO:0007669"/>
    <property type="project" value="TreeGrafter"/>
</dbReference>
<organism evidence="5 6">
    <name type="scientific">Chloropicon roscoffensis</name>
    <dbReference type="NCBI Taxonomy" id="1461544"/>
    <lineage>
        <taxon>Eukaryota</taxon>
        <taxon>Viridiplantae</taxon>
        <taxon>Chlorophyta</taxon>
        <taxon>Chloropicophyceae</taxon>
        <taxon>Chloropicales</taxon>
        <taxon>Chloropicaceae</taxon>
        <taxon>Chloropicon</taxon>
    </lineage>
</organism>
<evidence type="ECO:0000313" key="6">
    <source>
        <dbReference type="Proteomes" id="UP001472866"/>
    </source>
</evidence>
<evidence type="ECO:0000259" key="4">
    <source>
        <dbReference type="PROSITE" id="PS50222"/>
    </source>
</evidence>
<dbReference type="InterPro" id="IPR018247">
    <property type="entry name" value="EF_Hand_1_Ca_BS"/>
</dbReference>
<feature type="compositionally biased region" description="Basic and acidic residues" evidence="3">
    <location>
        <begin position="35"/>
        <end position="55"/>
    </location>
</feature>
<dbReference type="GO" id="GO:0019888">
    <property type="term" value="F:protein phosphatase regulator activity"/>
    <property type="evidence" value="ECO:0007669"/>
    <property type="project" value="TreeGrafter"/>
</dbReference>
<evidence type="ECO:0000256" key="2">
    <source>
        <dbReference type="SAM" id="Coils"/>
    </source>
</evidence>
<protein>
    <submittedName>
        <fullName evidence="5">Regulatory subunit B''alpha of protein phosphatase 2A</fullName>
    </submittedName>
</protein>
<keyword evidence="6" id="KW-1185">Reference proteome</keyword>
<dbReference type="GO" id="GO:0005509">
    <property type="term" value="F:calcium ion binding"/>
    <property type="evidence" value="ECO:0007669"/>
    <property type="project" value="InterPro"/>
</dbReference>
<feature type="coiled-coil region" evidence="2">
    <location>
        <begin position="200"/>
        <end position="299"/>
    </location>
</feature>
<dbReference type="InterPro" id="IPR002048">
    <property type="entry name" value="EF_hand_dom"/>
</dbReference>
<dbReference type="PROSITE" id="PS00018">
    <property type="entry name" value="EF_HAND_1"/>
    <property type="match status" value="1"/>
</dbReference>
<dbReference type="InterPro" id="IPR011992">
    <property type="entry name" value="EF-hand-dom_pair"/>
</dbReference>
<dbReference type="Proteomes" id="UP001472866">
    <property type="component" value="Chromosome 03"/>
</dbReference>
<evidence type="ECO:0000256" key="1">
    <source>
        <dbReference type="ARBA" id="ARBA00022837"/>
    </source>
</evidence>
<dbReference type="EMBL" id="CP151503">
    <property type="protein sequence ID" value="WZN61010.1"/>
    <property type="molecule type" value="Genomic_DNA"/>
</dbReference>
<feature type="region of interest" description="Disordered" evidence="3">
    <location>
        <begin position="1"/>
        <end position="124"/>
    </location>
</feature>
<dbReference type="PANTHER" id="PTHR14095:SF0">
    <property type="entry name" value="MIP22305P"/>
    <property type="match status" value="1"/>
</dbReference>
<feature type="compositionally biased region" description="Basic and acidic residues" evidence="3">
    <location>
        <begin position="85"/>
        <end position="96"/>
    </location>
</feature>
<evidence type="ECO:0000313" key="5">
    <source>
        <dbReference type="EMBL" id="WZN61010.1"/>
    </source>
</evidence>
<dbReference type="PANTHER" id="PTHR14095">
    <property type="entry name" value="PHOSPHATASE 2A REGULATORY SUBUNIT-RELATED"/>
    <property type="match status" value="1"/>
</dbReference>
<proteinExistence type="predicted"/>
<dbReference type="SUPFAM" id="SSF47473">
    <property type="entry name" value="EF-hand"/>
    <property type="match status" value="1"/>
</dbReference>
<reference evidence="5 6" key="1">
    <citation type="submission" date="2024-03" db="EMBL/GenBank/DDBJ databases">
        <title>Complete genome sequence of the green alga Chloropicon roscoffensis RCC1871.</title>
        <authorList>
            <person name="Lemieux C."/>
            <person name="Pombert J.-F."/>
            <person name="Otis C."/>
            <person name="Turmel M."/>
        </authorList>
    </citation>
    <scope>NUCLEOTIDE SEQUENCE [LARGE SCALE GENOMIC DNA]</scope>
    <source>
        <strain evidence="5 6">RCC1871</strain>
    </source>
</reference>
<sequence length="472" mass="53676">MTTASPVPPLAEHTGGNSYHIRRKSFRKSLSARFSDGKENGSREGTDLRRTRSVEEDGVGSSKRAGSYGRHGYGSGRTIKSAGTARREVYKTHKAEIQFPVPHAPASSGVGSPRRGRLANGRCSTSRKSRIAAASLFGLELAEAAPVGAGSRPPAWPEEPAAPSLNETIYGLPAYGTPTLALRERANLLGKEKEELMYRLHCYEEALSQRDEECRDLRQRVAGLEAAAEEREAEMKRREEAEAERERRRQEERVCESCVFLTEEVDRSRGDMEVMQQEYQKLELALEESESQRSEYERRCYFLLLDSDSDGLIQLPELATHEILLPYAPELLEICFTCWNYRSGIRNLMSWEDFSLFFQFVEDKTTREAQRFWFNVLDVDGDGHVGIHDMRWLYDKVDKSDHQGCIEFEDLLCQLYDMVRPRDEAKGFTLAELRRSKLASGVIGILTNHNHMLLRRSTSEWAQSNRSPDLPL</sequence>
<keyword evidence="2" id="KW-0175">Coiled coil</keyword>
<accession>A0AAX4P5V9</accession>
<dbReference type="PROSITE" id="PS50222">
    <property type="entry name" value="EF_HAND_2"/>
    <property type="match status" value="1"/>
</dbReference>
<name>A0AAX4P5V9_9CHLO</name>
<keyword evidence="1" id="KW-0106">Calcium</keyword>
<feature type="domain" description="EF-hand" evidence="4">
    <location>
        <begin position="365"/>
        <end position="400"/>
    </location>
</feature>
<dbReference type="Gene3D" id="1.10.238.10">
    <property type="entry name" value="EF-hand"/>
    <property type="match status" value="1"/>
</dbReference>